<keyword evidence="1" id="KW-0732">Signal</keyword>
<reference evidence="2 3" key="1">
    <citation type="journal article" date="2019" name="Environ. Microbiol.">
        <title>Species interactions and distinct microbial communities in high Arctic permafrost affected cryosols are associated with the CH4 and CO2 gas fluxes.</title>
        <authorList>
            <person name="Altshuler I."/>
            <person name="Hamel J."/>
            <person name="Turney S."/>
            <person name="Magnuson E."/>
            <person name="Levesque R."/>
            <person name="Greer C."/>
            <person name="Whyte L.G."/>
        </authorList>
    </citation>
    <scope>NUCLEOTIDE SEQUENCE [LARGE SCALE GENOMIC DNA]</scope>
    <source>
        <strain evidence="2 3">S5.20</strain>
    </source>
</reference>
<comment type="caution">
    <text evidence="2">The sequence shown here is derived from an EMBL/GenBank/DDBJ whole genome shotgun (WGS) entry which is preliminary data.</text>
</comment>
<evidence type="ECO:0000313" key="3">
    <source>
        <dbReference type="Proteomes" id="UP000320095"/>
    </source>
</evidence>
<proteinExistence type="predicted"/>
<dbReference type="Proteomes" id="UP000320095">
    <property type="component" value="Unassembled WGS sequence"/>
</dbReference>
<feature type="signal peptide" evidence="1">
    <location>
        <begin position="1"/>
        <end position="22"/>
    </location>
</feature>
<name>A0A502E5P1_9MYCO</name>
<sequence>MVALLFLACTAGTYWWMFCARATSAPLSTGSTALGLEDDPDQWQPSAGVWTALDECQLIRLLTDAARIDPSTNHVEHEDTL</sequence>
<evidence type="ECO:0000256" key="1">
    <source>
        <dbReference type="SAM" id="SignalP"/>
    </source>
</evidence>
<protein>
    <recommendedName>
        <fullName evidence="4">Secreted protein</fullName>
    </recommendedName>
</protein>
<accession>A0A502E5P1</accession>
<dbReference type="EMBL" id="RCZG01000010">
    <property type="protein sequence ID" value="TPG31876.1"/>
    <property type="molecule type" value="Genomic_DNA"/>
</dbReference>
<dbReference type="AlphaFoldDB" id="A0A502E5P1"/>
<evidence type="ECO:0008006" key="4">
    <source>
        <dbReference type="Google" id="ProtNLM"/>
    </source>
</evidence>
<keyword evidence="3" id="KW-1185">Reference proteome</keyword>
<feature type="chain" id="PRO_5021186414" description="Secreted protein" evidence="1">
    <location>
        <begin position="23"/>
        <end position="81"/>
    </location>
</feature>
<evidence type="ECO:0000313" key="2">
    <source>
        <dbReference type="EMBL" id="TPG31876.1"/>
    </source>
</evidence>
<gene>
    <name evidence="2" type="ORF">EAH80_21115</name>
</gene>
<organism evidence="2 3">
    <name type="scientific">Mycolicibacterium hodleri</name>
    <dbReference type="NCBI Taxonomy" id="49897"/>
    <lineage>
        <taxon>Bacteria</taxon>
        <taxon>Bacillati</taxon>
        <taxon>Actinomycetota</taxon>
        <taxon>Actinomycetes</taxon>
        <taxon>Mycobacteriales</taxon>
        <taxon>Mycobacteriaceae</taxon>
        <taxon>Mycolicibacterium</taxon>
    </lineage>
</organism>